<dbReference type="GO" id="GO:0004559">
    <property type="term" value="F:alpha-mannosidase activity"/>
    <property type="evidence" value="ECO:0007669"/>
    <property type="project" value="TreeGrafter"/>
</dbReference>
<dbReference type="GO" id="GO:0102546">
    <property type="term" value="F:mannosylglycerate hydrolase activity"/>
    <property type="evidence" value="ECO:0007669"/>
    <property type="project" value="UniProtKB-EC"/>
</dbReference>
<dbReference type="EC" id="3.2.1.170" evidence="2"/>
<proteinExistence type="predicted"/>
<evidence type="ECO:0000313" key="2">
    <source>
        <dbReference type="EMBL" id="SUI03461.1"/>
    </source>
</evidence>
<dbReference type="AlphaFoldDB" id="A0A379XSF2"/>
<dbReference type="SUPFAM" id="SSF74650">
    <property type="entry name" value="Galactose mutarotase-like"/>
    <property type="match status" value="1"/>
</dbReference>
<sequence length="211" mass="23261">MAEAFLAEVFHRESLGPTALREFEVIGEEKKTFALTLLRGVGLLGKEDLLLRPGRPSGIKLPVPDSQMRGALHCRFSLFSYSGTPLNAGVAQQARAWLTPVQCYNKIPWDAMKLNKAGFTVPDSYSLLSMSPVGCQLSALKKAEDRDELILRLFNPSDTLSCEALVAFNHPVARCCETRMDESIETERQEIDAINGGVLPGQSRTFSLKFA</sequence>
<dbReference type="PANTHER" id="PTHR46017">
    <property type="entry name" value="ALPHA-MANNOSIDASE 2C1"/>
    <property type="match status" value="1"/>
</dbReference>
<dbReference type="Pfam" id="PF17677">
    <property type="entry name" value="Glyco_hydro38C2"/>
    <property type="match status" value="1"/>
</dbReference>
<dbReference type="EMBL" id="UGYB01000001">
    <property type="protein sequence ID" value="SUI03461.1"/>
    <property type="molecule type" value="Genomic_DNA"/>
</dbReference>
<dbReference type="InterPro" id="IPR011013">
    <property type="entry name" value="Gal_mutarotase_sf_dom"/>
</dbReference>
<name>A0A379XSF2_SALER</name>
<protein>
    <submittedName>
        <fullName evidence="2">Alpha-mannosidase</fullName>
        <ecNumber evidence="2">3.2.1.170</ecNumber>
    </submittedName>
</protein>
<dbReference type="GO" id="GO:0009313">
    <property type="term" value="P:oligosaccharide catabolic process"/>
    <property type="evidence" value="ECO:0007669"/>
    <property type="project" value="TreeGrafter"/>
</dbReference>
<dbReference type="InterPro" id="IPR041147">
    <property type="entry name" value="GH38_C"/>
</dbReference>
<keyword evidence="2" id="KW-0326">Glycosidase</keyword>
<evidence type="ECO:0000259" key="1">
    <source>
        <dbReference type="Pfam" id="PF17677"/>
    </source>
</evidence>
<dbReference type="Proteomes" id="UP000254220">
    <property type="component" value="Unassembled WGS sequence"/>
</dbReference>
<accession>A0A379XSF2</accession>
<dbReference type="PANTHER" id="PTHR46017:SF2">
    <property type="entry name" value="MANNOSYLGLYCERATE HYDROLASE"/>
    <property type="match status" value="1"/>
</dbReference>
<dbReference type="GO" id="GO:0030246">
    <property type="term" value="F:carbohydrate binding"/>
    <property type="evidence" value="ECO:0007669"/>
    <property type="project" value="InterPro"/>
</dbReference>
<organism evidence="2 3">
    <name type="scientific">Salmonella enterica subsp. indica</name>
    <dbReference type="NCBI Taxonomy" id="59207"/>
    <lineage>
        <taxon>Bacteria</taxon>
        <taxon>Pseudomonadati</taxon>
        <taxon>Pseudomonadota</taxon>
        <taxon>Gammaproteobacteria</taxon>
        <taxon>Enterobacterales</taxon>
        <taxon>Enterobacteriaceae</taxon>
        <taxon>Salmonella</taxon>
    </lineage>
</organism>
<feature type="domain" description="Glycosyl hydrolases family 38 C-terminal" evidence="1">
    <location>
        <begin position="136"/>
        <end position="191"/>
    </location>
</feature>
<evidence type="ECO:0000313" key="3">
    <source>
        <dbReference type="Proteomes" id="UP000254220"/>
    </source>
</evidence>
<gene>
    <name evidence="2" type="primary">mngB_3</name>
    <name evidence="2" type="ORF">NCTC12420_03264</name>
</gene>
<reference evidence="2 3" key="1">
    <citation type="submission" date="2018-06" db="EMBL/GenBank/DDBJ databases">
        <authorList>
            <consortium name="Pathogen Informatics"/>
            <person name="Doyle S."/>
        </authorList>
    </citation>
    <scope>NUCLEOTIDE SEQUENCE [LARGE SCALE GENOMIC DNA]</scope>
    <source>
        <strain evidence="2 3">NCTC12420</strain>
    </source>
</reference>
<keyword evidence="2" id="KW-0378">Hydrolase</keyword>
<dbReference type="Gene3D" id="2.70.98.30">
    <property type="entry name" value="Golgi alpha-mannosidase II, domain 4"/>
    <property type="match status" value="1"/>
</dbReference>